<evidence type="ECO:0000313" key="3">
    <source>
        <dbReference type="Proteomes" id="UP000023268"/>
    </source>
</evidence>
<dbReference type="Proteomes" id="UP000023268">
    <property type="component" value="Unassembled WGS sequence"/>
</dbReference>
<comment type="caution">
    <text evidence="2">The sequence shown here is derived from an EMBL/GenBank/DDBJ whole genome shotgun (WGS) entry which is preliminary data.</text>
</comment>
<name>A0A016XIR6_9BURK</name>
<reference evidence="2 3" key="1">
    <citation type="submission" date="2014-02" db="EMBL/GenBank/DDBJ databases">
        <title>Draft Genome of Hylemonella gracilis isolated from the Niagara River.</title>
        <authorList>
            <person name="Pawlowski D.R."/>
            <person name="Koudelka G.B."/>
        </authorList>
    </citation>
    <scope>NUCLEOTIDE SEQUENCE [LARGE SCALE GENOMIC DNA]</scope>
    <source>
        <strain evidence="2 3">Niagara R</strain>
    </source>
</reference>
<keyword evidence="1" id="KW-0812">Transmembrane</keyword>
<evidence type="ECO:0000256" key="1">
    <source>
        <dbReference type="SAM" id="Phobius"/>
    </source>
</evidence>
<feature type="transmembrane region" description="Helical" evidence="1">
    <location>
        <begin position="20"/>
        <end position="41"/>
    </location>
</feature>
<evidence type="ECO:0000313" key="2">
    <source>
        <dbReference type="EMBL" id="EYC51068.1"/>
    </source>
</evidence>
<dbReference type="NCBIfam" id="TIGR02532">
    <property type="entry name" value="IV_pilin_GFxxxE"/>
    <property type="match status" value="1"/>
</dbReference>
<proteinExistence type="predicted"/>
<sequence>MSAVGNKQPGTKKRQGGFTLLELLVVLFIVALLGGGLAWSISQHGQHAPVREAQRLVALLEEARAQSHGTGQPVQWRAVPGGFEFLGLTEPTPTGEIKTRQHRWQHEEVSAIVLQPPGTTLLLGPEPLLPPQRLRLQVNGQAVDVGTDGAQAFALLPTDDRSTSSTPVRP</sequence>
<dbReference type="RefSeq" id="WP_051509621.1">
    <property type="nucleotide sequence ID" value="NZ_JEMG01000001.1"/>
</dbReference>
<accession>A0A016XIR6</accession>
<dbReference type="EMBL" id="JEMG01000001">
    <property type="protein sequence ID" value="EYC51068.1"/>
    <property type="molecule type" value="Genomic_DNA"/>
</dbReference>
<dbReference type="Pfam" id="PF07963">
    <property type="entry name" value="N_methyl"/>
    <property type="match status" value="1"/>
</dbReference>
<gene>
    <name evidence="2" type="ORF">AZ34_08250</name>
</gene>
<keyword evidence="1" id="KW-0472">Membrane</keyword>
<organism evidence="2 3">
    <name type="scientific">Hylemonella gracilis str. Niagara R</name>
    <dbReference type="NCBI Taxonomy" id="1458275"/>
    <lineage>
        <taxon>Bacteria</taxon>
        <taxon>Pseudomonadati</taxon>
        <taxon>Pseudomonadota</taxon>
        <taxon>Betaproteobacteria</taxon>
        <taxon>Burkholderiales</taxon>
        <taxon>Comamonadaceae</taxon>
        <taxon>Hylemonella</taxon>
    </lineage>
</organism>
<keyword evidence="1" id="KW-1133">Transmembrane helix</keyword>
<dbReference type="SUPFAM" id="SSF54523">
    <property type="entry name" value="Pili subunits"/>
    <property type="match status" value="1"/>
</dbReference>
<dbReference type="InterPro" id="IPR012902">
    <property type="entry name" value="N_methyl_site"/>
</dbReference>
<dbReference type="InterPro" id="IPR045584">
    <property type="entry name" value="Pilin-like"/>
</dbReference>
<protein>
    <submittedName>
        <fullName evidence="2">General secretion pathway protein GspH</fullName>
    </submittedName>
</protein>
<dbReference type="eggNOG" id="COG4970">
    <property type="taxonomic scope" value="Bacteria"/>
</dbReference>
<dbReference type="STRING" id="1458275.AZ34_08250"/>
<dbReference type="AlphaFoldDB" id="A0A016XIR6"/>